<keyword evidence="3" id="KW-1185">Reference proteome</keyword>
<dbReference type="OrthoDB" id="5121696at2"/>
<name>A0A3L7J5C9_9MICO</name>
<comment type="caution">
    <text evidence="2">The sequence shown here is derived from an EMBL/GenBank/DDBJ whole genome shotgun (WGS) entry which is preliminary data.</text>
</comment>
<dbReference type="EMBL" id="RCWJ01000001">
    <property type="protein sequence ID" value="RLQ85734.1"/>
    <property type="molecule type" value="Genomic_DNA"/>
</dbReference>
<proteinExistence type="predicted"/>
<dbReference type="AlphaFoldDB" id="A0A3L7J5C9"/>
<evidence type="ECO:0000313" key="2">
    <source>
        <dbReference type="EMBL" id="RLQ85734.1"/>
    </source>
</evidence>
<evidence type="ECO:0000256" key="1">
    <source>
        <dbReference type="SAM" id="Phobius"/>
    </source>
</evidence>
<gene>
    <name evidence="2" type="ORF">D9V28_02370</name>
</gene>
<keyword evidence="1" id="KW-0472">Membrane</keyword>
<dbReference type="Proteomes" id="UP000282460">
    <property type="component" value="Unassembled WGS sequence"/>
</dbReference>
<feature type="transmembrane region" description="Helical" evidence="1">
    <location>
        <begin position="6"/>
        <end position="21"/>
    </location>
</feature>
<keyword evidence="1" id="KW-0812">Transmembrane</keyword>
<sequence length="95" mass="9942">MELLFVMLFGLAIGTAARYLVPQRDTHGIAVVPAVGGIAAGVVWLGLTWLGWAWDGGWIWVITLVASAVISTIVALALGRARATSDTKRLIALGG</sequence>
<accession>A0A3L7J5C9</accession>
<organism evidence="2 3">
    <name type="scientific">Mycetocola zhadangensis</name>
    <dbReference type="NCBI Taxonomy" id="1164595"/>
    <lineage>
        <taxon>Bacteria</taxon>
        <taxon>Bacillati</taxon>
        <taxon>Actinomycetota</taxon>
        <taxon>Actinomycetes</taxon>
        <taxon>Micrococcales</taxon>
        <taxon>Microbacteriaceae</taxon>
        <taxon>Mycetocola</taxon>
    </lineage>
</organism>
<evidence type="ECO:0008006" key="4">
    <source>
        <dbReference type="Google" id="ProtNLM"/>
    </source>
</evidence>
<reference evidence="2 3" key="1">
    <citation type="submission" date="2018-10" db="EMBL/GenBank/DDBJ databases">
        <authorList>
            <person name="Li J."/>
        </authorList>
    </citation>
    <scope>NUCLEOTIDE SEQUENCE [LARGE SCALE GENOMIC DNA]</scope>
    <source>
        <strain evidence="2 3">ZD1-4</strain>
    </source>
</reference>
<evidence type="ECO:0000313" key="3">
    <source>
        <dbReference type="Proteomes" id="UP000282460"/>
    </source>
</evidence>
<protein>
    <recommendedName>
        <fullName evidence="4">GlsB/YeaQ/YmgE family stress response membrane protein</fullName>
    </recommendedName>
</protein>
<feature type="transmembrane region" description="Helical" evidence="1">
    <location>
        <begin position="28"/>
        <end position="52"/>
    </location>
</feature>
<feature type="transmembrane region" description="Helical" evidence="1">
    <location>
        <begin position="58"/>
        <end position="79"/>
    </location>
</feature>
<dbReference type="RefSeq" id="WP_121658100.1">
    <property type="nucleotide sequence ID" value="NZ_BMEK01000001.1"/>
</dbReference>
<keyword evidence="1" id="KW-1133">Transmembrane helix</keyword>